<comment type="caution">
    <text evidence="1">The sequence shown here is derived from an EMBL/GenBank/DDBJ whole genome shotgun (WGS) entry which is preliminary data.</text>
</comment>
<name>C8PN53_9SPIR</name>
<dbReference type="EMBL" id="ACYH01000012">
    <property type="protein sequence ID" value="EEV21196.1"/>
    <property type="molecule type" value="Genomic_DNA"/>
</dbReference>
<gene>
    <name evidence="1" type="ORF">TREVI0001_1557</name>
</gene>
<evidence type="ECO:0000313" key="2">
    <source>
        <dbReference type="Proteomes" id="UP000004509"/>
    </source>
</evidence>
<organism evidence="1 2">
    <name type="scientific">Treponema vincentii ATCC 35580</name>
    <dbReference type="NCBI Taxonomy" id="596324"/>
    <lineage>
        <taxon>Bacteria</taxon>
        <taxon>Pseudomonadati</taxon>
        <taxon>Spirochaetota</taxon>
        <taxon>Spirochaetia</taxon>
        <taxon>Spirochaetales</taxon>
        <taxon>Treponemataceae</taxon>
        <taxon>Treponema</taxon>
    </lineage>
</organism>
<reference evidence="1 2" key="1">
    <citation type="submission" date="2009-07" db="EMBL/GenBank/DDBJ databases">
        <authorList>
            <person name="Madupu R."/>
            <person name="Sebastian Y."/>
            <person name="Durkin A.S."/>
            <person name="Torralba M."/>
            <person name="Methe B."/>
            <person name="Sutton G.G."/>
            <person name="Strausberg R.L."/>
            <person name="Nelson K.E."/>
        </authorList>
    </citation>
    <scope>NUCLEOTIDE SEQUENCE [LARGE SCALE GENOMIC DNA]</scope>
    <source>
        <strain evidence="1 2">ATCC 35580</strain>
    </source>
</reference>
<dbReference type="AlphaFoldDB" id="C8PN53"/>
<evidence type="ECO:0000313" key="1">
    <source>
        <dbReference type="EMBL" id="EEV21196.1"/>
    </source>
</evidence>
<protein>
    <submittedName>
        <fullName evidence="1">Uncharacterized protein</fullName>
    </submittedName>
</protein>
<accession>C8PN53</accession>
<dbReference type="Proteomes" id="UP000004509">
    <property type="component" value="Unassembled WGS sequence"/>
</dbReference>
<dbReference type="STRING" id="596324.TREVI0001_1557"/>
<sequence>MYQFTHFFSILKLSVCYQCNSHRLFLKGKVEQPICRLTCIAAKAMSG</sequence>
<proteinExistence type="predicted"/>